<dbReference type="EMBL" id="CP104064">
    <property type="protein sequence ID" value="WAH36831.1"/>
    <property type="molecule type" value="Genomic_DNA"/>
</dbReference>
<keyword evidence="3" id="KW-1185">Reference proteome</keyword>
<protein>
    <submittedName>
        <fullName evidence="2">Uncharacterized protein</fullName>
    </submittedName>
</protein>
<sequence>MAIDKYRNLPSEHQGRPKSTAGLSAALNKIDDGMTATKSIPSAFDVDNAAGV</sequence>
<dbReference type="RefSeq" id="WP_268044222.1">
    <property type="nucleotide sequence ID" value="NZ_CP104064.1"/>
</dbReference>
<reference evidence="2" key="1">
    <citation type="submission" date="2022-08" db="EMBL/GenBank/DDBJ databases">
        <title>Alicyclobacillus dauci DSM2870, complete genome.</title>
        <authorList>
            <person name="Wang Q."/>
            <person name="Cai R."/>
            <person name="Wang Z."/>
        </authorList>
    </citation>
    <scope>NUCLEOTIDE SEQUENCE</scope>
    <source>
        <strain evidence="2">DSM 28700</strain>
    </source>
</reference>
<evidence type="ECO:0000313" key="3">
    <source>
        <dbReference type="Proteomes" id="UP001164803"/>
    </source>
</evidence>
<organism evidence="2 3">
    <name type="scientific">Alicyclobacillus dauci</name>
    <dbReference type="NCBI Taxonomy" id="1475485"/>
    <lineage>
        <taxon>Bacteria</taxon>
        <taxon>Bacillati</taxon>
        <taxon>Bacillota</taxon>
        <taxon>Bacilli</taxon>
        <taxon>Bacillales</taxon>
        <taxon>Alicyclobacillaceae</taxon>
        <taxon>Alicyclobacillus</taxon>
    </lineage>
</organism>
<name>A0ABY6Z3C9_9BACL</name>
<accession>A0ABY6Z3C9</accession>
<dbReference type="Proteomes" id="UP001164803">
    <property type="component" value="Chromosome"/>
</dbReference>
<evidence type="ECO:0000256" key="1">
    <source>
        <dbReference type="SAM" id="MobiDB-lite"/>
    </source>
</evidence>
<feature type="region of interest" description="Disordered" evidence="1">
    <location>
        <begin position="1"/>
        <end position="21"/>
    </location>
</feature>
<proteinExistence type="predicted"/>
<evidence type="ECO:0000313" key="2">
    <source>
        <dbReference type="EMBL" id="WAH36831.1"/>
    </source>
</evidence>
<gene>
    <name evidence="2" type="ORF">NZD86_22120</name>
</gene>